<dbReference type="GO" id="GO:0016413">
    <property type="term" value="F:O-acetyltransferase activity"/>
    <property type="evidence" value="ECO:0007669"/>
    <property type="project" value="TreeGrafter"/>
</dbReference>
<proteinExistence type="inferred from homology"/>
<sequence>MQKNRDGRSDELKAVAIVAVVCIHAGLPYADILRFCVPVFLSIWAYHYEQGLSRRQDRTWTYAQQRFVRLLIPYLFWTAVYIPLFHTSSEWRSVPPNVIVNGWLGGYGWSGQYFFIILFQLTLLFPLLRRYASPLPLWIVIAVGAICNPLADYYLFRSYVASGVGDRLFVYWLPYVFVGIGLARGTIRPTLLLMPLATATLLTPTEFSQLLLTVPRASPYLVVSVTVGSLAILLAMGPTTREPSLRQLRWRQVIQYIGRNSFSIFLSHLLFLNLGGVLFDMSNVSIRVLITGIAIIGGLGLGVALKRIRLGILVGQ</sequence>
<dbReference type="RefSeq" id="WP_071529283.1">
    <property type="nucleotide sequence ID" value="NZ_CP025958.1"/>
</dbReference>
<keyword evidence="4 7" id="KW-0812">Transmembrane</keyword>
<evidence type="ECO:0000256" key="2">
    <source>
        <dbReference type="ARBA" id="ARBA00007400"/>
    </source>
</evidence>
<evidence type="ECO:0000256" key="1">
    <source>
        <dbReference type="ARBA" id="ARBA00004651"/>
    </source>
</evidence>
<feature type="transmembrane region" description="Helical" evidence="7">
    <location>
        <begin position="168"/>
        <end position="184"/>
    </location>
</feature>
<comment type="subcellular location">
    <subcellularLocation>
        <location evidence="1">Cell membrane</location>
        <topology evidence="1">Multi-pass membrane protein</topology>
    </subcellularLocation>
</comment>
<feature type="transmembrane region" description="Helical" evidence="7">
    <location>
        <begin position="217"/>
        <end position="236"/>
    </location>
</feature>
<keyword evidence="10" id="KW-1185">Reference proteome</keyword>
<evidence type="ECO:0000256" key="4">
    <source>
        <dbReference type="ARBA" id="ARBA00022692"/>
    </source>
</evidence>
<feature type="domain" description="Acyltransferase 3" evidence="8">
    <location>
        <begin position="12"/>
        <end position="303"/>
    </location>
</feature>
<organism evidence="9 10">
    <name type="scientific">Gemmata obscuriglobus</name>
    <dbReference type="NCBI Taxonomy" id="114"/>
    <lineage>
        <taxon>Bacteria</taxon>
        <taxon>Pseudomonadati</taxon>
        <taxon>Planctomycetota</taxon>
        <taxon>Planctomycetia</taxon>
        <taxon>Gemmatales</taxon>
        <taxon>Gemmataceae</taxon>
        <taxon>Gemmata</taxon>
    </lineage>
</organism>
<keyword evidence="6 7" id="KW-0472">Membrane</keyword>
<evidence type="ECO:0000256" key="6">
    <source>
        <dbReference type="ARBA" id="ARBA00023136"/>
    </source>
</evidence>
<protein>
    <submittedName>
        <fullName evidence="9">Acyltransferase</fullName>
    </submittedName>
</protein>
<dbReference type="GO" id="GO:0005886">
    <property type="term" value="C:plasma membrane"/>
    <property type="evidence" value="ECO:0007669"/>
    <property type="project" value="UniProtKB-SubCell"/>
</dbReference>
<evidence type="ECO:0000259" key="8">
    <source>
        <dbReference type="Pfam" id="PF01757"/>
    </source>
</evidence>
<dbReference type="GO" id="GO:0009246">
    <property type="term" value="P:enterobacterial common antigen biosynthetic process"/>
    <property type="evidence" value="ECO:0007669"/>
    <property type="project" value="TreeGrafter"/>
</dbReference>
<feature type="transmembrane region" description="Helical" evidence="7">
    <location>
        <begin position="67"/>
        <end position="86"/>
    </location>
</feature>
<dbReference type="PANTHER" id="PTHR40074:SF2">
    <property type="entry name" value="O-ACETYLTRANSFERASE WECH"/>
    <property type="match status" value="1"/>
</dbReference>
<gene>
    <name evidence="9" type="ORF">C1280_27010</name>
</gene>
<accession>A0A2Z3H2P4</accession>
<name>A0A2Z3H2P4_9BACT</name>
<dbReference type="Pfam" id="PF01757">
    <property type="entry name" value="Acyl_transf_3"/>
    <property type="match status" value="1"/>
</dbReference>
<feature type="transmembrane region" description="Helical" evidence="7">
    <location>
        <begin position="15"/>
        <end position="46"/>
    </location>
</feature>
<keyword evidence="9" id="KW-0808">Transferase</keyword>
<dbReference type="KEGG" id="gog:C1280_27010"/>
<dbReference type="OrthoDB" id="9810469at2"/>
<reference evidence="9 10" key="1">
    <citation type="submission" date="2018-01" db="EMBL/GenBank/DDBJ databases">
        <title>G. obscuriglobus.</title>
        <authorList>
            <person name="Franke J."/>
            <person name="Blomberg W."/>
            <person name="Selmecki A."/>
        </authorList>
    </citation>
    <scope>NUCLEOTIDE SEQUENCE [LARGE SCALE GENOMIC DNA]</scope>
    <source>
        <strain evidence="9 10">DSM 5831</strain>
    </source>
</reference>
<evidence type="ECO:0000256" key="3">
    <source>
        <dbReference type="ARBA" id="ARBA00022475"/>
    </source>
</evidence>
<feature type="transmembrane region" description="Helical" evidence="7">
    <location>
        <begin position="106"/>
        <end position="128"/>
    </location>
</feature>
<keyword evidence="9" id="KW-0012">Acyltransferase</keyword>
<keyword evidence="5 7" id="KW-1133">Transmembrane helix</keyword>
<comment type="similarity">
    <text evidence="2">Belongs to the acyltransferase 3 family.</text>
</comment>
<evidence type="ECO:0000256" key="7">
    <source>
        <dbReference type="SAM" id="Phobius"/>
    </source>
</evidence>
<evidence type="ECO:0000313" key="9">
    <source>
        <dbReference type="EMBL" id="AWM40293.1"/>
    </source>
</evidence>
<evidence type="ECO:0000313" key="10">
    <source>
        <dbReference type="Proteomes" id="UP000245802"/>
    </source>
</evidence>
<dbReference type="PANTHER" id="PTHR40074">
    <property type="entry name" value="O-ACETYLTRANSFERASE WECH"/>
    <property type="match status" value="1"/>
</dbReference>
<dbReference type="AlphaFoldDB" id="A0A2Z3H2P4"/>
<evidence type="ECO:0000256" key="5">
    <source>
        <dbReference type="ARBA" id="ARBA00022989"/>
    </source>
</evidence>
<keyword evidence="3" id="KW-1003">Cell membrane</keyword>
<feature type="transmembrane region" description="Helical" evidence="7">
    <location>
        <begin position="285"/>
        <end position="305"/>
    </location>
</feature>
<dbReference type="InterPro" id="IPR002656">
    <property type="entry name" value="Acyl_transf_3_dom"/>
</dbReference>
<feature type="transmembrane region" description="Helical" evidence="7">
    <location>
        <begin position="257"/>
        <end position="279"/>
    </location>
</feature>
<dbReference type="EMBL" id="CP025958">
    <property type="protein sequence ID" value="AWM40293.1"/>
    <property type="molecule type" value="Genomic_DNA"/>
</dbReference>
<dbReference type="Proteomes" id="UP000245802">
    <property type="component" value="Chromosome"/>
</dbReference>
<feature type="transmembrane region" description="Helical" evidence="7">
    <location>
        <begin position="135"/>
        <end position="156"/>
    </location>
</feature>